<dbReference type="EMBL" id="PDJE01000001">
    <property type="protein sequence ID" value="PFG32024.1"/>
    <property type="molecule type" value="Genomic_DNA"/>
</dbReference>
<feature type="domain" description="NADH-Ubiquinone oxidoreductase (complex I) chain 5 N-terminal" evidence="12">
    <location>
        <begin position="61"/>
        <end position="108"/>
    </location>
</feature>
<evidence type="ECO:0000256" key="1">
    <source>
        <dbReference type="ARBA" id="ARBA00004651"/>
    </source>
</evidence>
<evidence type="ECO:0000259" key="12">
    <source>
        <dbReference type="Pfam" id="PF00662"/>
    </source>
</evidence>
<evidence type="ECO:0000256" key="6">
    <source>
        <dbReference type="ARBA" id="ARBA00022989"/>
    </source>
</evidence>
<feature type="transmembrane region" description="Helical" evidence="10">
    <location>
        <begin position="919"/>
        <end position="941"/>
    </location>
</feature>
<dbReference type="Pfam" id="PF04039">
    <property type="entry name" value="MnhB"/>
    <property type="match status" value="1"/>
</dbReference>
<feature type="transmembrane region" description="Helical" evidence="10">
    <location>
        <begin position="202"/>
        <end position="226"/>
    </location>
</feature>
<feature type="transmembrane region" description="Helical" evidence="10">
    <location>
        <begin position="593"/>
        <end position="612"/>
    </location>
</feature>
<evidence type="ECO:0000259" key="13">
    <source>
        <dbReference type="Pfam" id="PF04039"/>
    </source>
</evidence>
<feature type="transmembrane region" description="Helical" evidence="10">
    <location>
        <begin position="682"/>
        <end position="701"/>
    </location>
</feature>
<dbReference type="Proteomes" id="UP000221369">
    <property type="component" value="Unassembled WGS sequence"/>
</dbReference>
<feature type="domain" description="MrpA C-terminal/MbhD" evidence="14">
    <location>
        <begin position="601"/>
        <end position="665"/>
    </location>
</feature>
<keyword evidence="6 10" id="KW-1133">Transmembrane helix</keyword>
<feature type="transmembrane region" description="Helical" evidence="10">
    <location>
        <begin position="363"/>
        <end position="386"/>
    </location>
</feature>
<evidence type="ECO:0000259" key="11">
    <source>
        <dbReference type="Pfam" id="PF00361"/>
    </source>
</evidence>
<proteinExistence type="predicted"/>
<organism evidence="16 17">
    <name type="scientific">Paramicrobacterium agarici</name>
    <dbReference type="NCBI Taxonomy" id="630514"/>
    <lineage>
        <taxon>Bacteria</taxon>
        <taxon>Bacillati</taxon>
        <taxon>Actinomycetota</taxon>
        <taxon>Actinomycetes</taxon>
        <taxon>Micrococcales</taxon>
        <taxon>Microbacteriaceae</taxon>
        <taxon>Paramicrobacterium</taxon>
    </lineage>
</organism>
<dbReference type="InterPro" id="IPR001516">
    <property type="entry name" value="Proton_antipo_N"/>
</dbReference>
<comment type="caution">
    <text evidence="16">The sequence shown here is derived from an EMBL/GenBank/DDBJ whole genome shotgun (WGS) entry which is preliminary data.</text>
</comment>
<keyword evidence="5 9" id="KW-0812">Transmembrane</keyword>
<dbReference type="InterPro" id="IPR007182">
    <property type="entry name" value="MnhB"/>
</dbReference>
<feature type="transmembrane region" description="Helical" evidence="10">
    <location>
        <begin position="26"/>
        <end position="43"/>
    </location>
</feature>
<comment type="subcellular location">
    <subcellularLocation>
        <location evidence="1">Cell membrane</location>
        <topology evidence="1">Multi-pass membrane protein</topology>
    </subcellularLocation>
    <subcellularLocation>
        <location evidence="9">Membrane</location>
        <topology evidence="9">Multi-pass membrane protein</topology>
    </subcellularLocation>
</comment>
<dbReference type="InterPro" id="IPR025383">
    <property type="entry name" value="MrpA_C/MbhD"/>
</dbReference>
<evidence type="ECO:0000259" key="15">
    <source>
        <dbReference type="Pfam" id="PF20501"/>
    </source>
</evidence>
<feature type="domain" description="Na+/H+ antiporter MnhB subunit-related protein" evidence="13">
    <location>
        <begin position="816"/>
        <end position="938"/>
    </location>
</feature>
<feature type="transmembrane region" description="Helical" evidence="10">
    <location>
        <begin position="105"/>
        <end position="122"/>
    </location>
</feature>
<feature type="transmembrane region" description="Helical" evidence="10">
    <location>
        <begin position="619"/>
        <end position="636"/>
    </location>
</feature>
<feature type="transmembrane region" description="Helical" evidence="10">
    <location>
        <begin position="266"/>
        <end position="286"/>
    </location>
</feature>
<dbReference type="Pfam" id="PF00361">
    <property type="entry name" value="Proton_antipo_M"/>
    <property type="match status" value="1"/>
</dbReference>
<evidence type="ECO:0000256" key="10">
    <source>
        <dbReference type="SAM" id="Phobius"/>
    </source>
</evidence>
<keyword evidence="2" id="KW-0813">Transport</keyword>
<feature type="transmembrane region" description="Helical" evidence="10">
    <location>
        <begin position="562"/>
        <end position="581"/>
    </location>
</feature>
<dbReference type="NCBIfam" id="NF009284">
    <property type="entry name" value="PRK12644.1"/>
    <property type="match status" value="1"/>
</dbReference>
<evidence type="ECO:0000259" key="14">
    <source>
        <dbReference type="Pfam" id="PF13244"/>
    </source>
</evidence>
<evidence type="ECO:0000313" key="16">
    <source>
        <dbReference type="EMBL" id="PFG32024.1"/>
    </source>
</evidence>
<protein>
    <submittedName>
        <fullName evidence="16">Multisubunit sodium/proton antiporter MrpA subunit /multisubunit sodium/proton antiporter MrpB subunit</fullName>
    </submittedName>
</protein>
<dbReference type="RefSeq" id="WP_098408962.1">
    <property type="nucleotide sequence ID" value="NZ_PDJE01000001.1"/>
</dbReference>
<feature type="transmembrane region" description="Helical" evidence="10">
    <location>
        <begin position="449"/>
        <end position="470"/>
    </location>
</feature>
<feature type="transmembrane region" description="Helical" evidence="10">
    <location>
        <begin position="883"/>
        <end position="907"/>
    </location>
</feature>
<name>A0A2A9DZJ5_9MICO</name>
<keyword evidence="3" id="KW-0050">Antiport</keyword>
<evidence type="ECO:0000256" key="5">
    <source>
        <dbReference type="ARBA" id="ARBA00022692"/>
    </source>
</evidence>
<dbReference type="Pfam" id="PF20501">
    <property type="entry name" value="MbhE"/>
    <property type="match status" value="1"/>
</dbReference>
<feature type="domain" description="NADH:quinone oxidoreductase/Mrp antiporter transmembrane" evidence="11">
    <location>
        <begin position="126"/>
        <end position="408"/>
    </location>
</feature>
<feature type="transmembrane region" description="Helical" evidence="10">
    <location>
        <begin position="738"/>
        <end position="757"/>
    </location>
</feature>
<feature type="transmembrane region" description="Helical" evidence="10">
    <location>
        <begin position="842"/>
        <end position="862"/>
    </location>
</feature>
<feature type="transmembrane region" description="Helical" evidence="10">
    <location>
        <begin position="128"/>
        <end position="146"/>
    </location>
</feature>
<dbReference type="InterPro" id="IPR050616">
    <property type="entry name" value="CPA3_Na-H_Antiporter_A"/>
</dbReference>
<feature type="transmembrane region" description="Helical" evidence="10">
    <location>
        <begin position="406"/>
        <end position="428"/>
    </location>
</feature>
<keyword evidence="17" id="KW-1185">Reference proteome</keyword>
<dbReference type="GO" id="GO:0006811">
    <property type="term" value="P:monoatomic ion transport"/>
    <property type="evidence" value="ECO:0007669"/>
    <property type="project" value="UniProtKB-KW"/>
</dbReference>
<feature type="transmembrane region" description="Helical" evidence="10">
    <location>
        <begin position="318"/>
        <end position="342"/>
    </location>
</feature>
<keyword evidence="8 10" id="KW-0472">Membrane</keyword>
<evidence type="ECO:0000256" key="4">
    <source>
        <dbReference type="ARBA" id="ARBA00022475"/>
    </source>
</evidence>
<feature type="transmembrane region" description="Helical" evidence="10">
    <location>
        <begin position="814"/>
        <end position="836"/>
    </location>
</feature>
<feature type="domain" description="MrpA C-terminal/MbhE" evidence="15">
    <location>
        <begin position="677"/>
        <end position="755"/>
    </location>
</feature>
<evidence type="ECO:0000313" key="17">
    <source>
        <dbReference type="Proteomes" id="UP000221369"/>
    </source>
</evidence>
<dbReference type="GO" id="GO:0005886">
    <property type="term" value="C:plasma membrane"/>
    <property type="evidence" value="ECO:0007669"/>
    <property type="project" value="UniProtKB-SubCell"/>
</dbReference>
<dbReference type="PANTHER" id="PTHR43373:SF1">
    <property type="entry name" value="NA(+)_H(+) ANTIPORTER SUBUNIT A"/>
    <property type="match status" value="1"/>
</dbReference>
<dbReference type="GO" id="GO:0015297">
    <property type="term" value="F:antiporter activity"/>
    <property type="evidence" value="ECO:0007669"/>
    <property type="project" value="UniProtKB-KW"/>
</dbReference>
<keyword evidence="4" id="KW-1003">Cell membrane</keyword>
<reference evidence="16 17" key="1">
    <citation type="submission" date="2017-10" db="EMBL/GenBank/DDBJ databases">
        <title>Sequencing the genomes of 1000 actinobacteria strains.</title>
        <authorList>
            <person name="Klenk H.-P."/>
        </authorList>
    </citation>
    <scope>NUCLEOTIDE SEQUENCE [LARGE SCALE GENOMIC DNA]</scope>
    <source>
        <strain evidence="16 17">DSM 21798</strain>
    </source>
</reference>
<feature type="transmembrane region" description="Helical" evidence="10">
    <location>
        <begin position="293"/>
        <end position="312"/>
    </location>
</feature>
<dbReference type="Pfam" id="PF13244">
    <property type="entry name" value="MbhD"/>
    <property type="match status" value="1"/>
</dbReference>
<sequence>MAVLLTAFLVLSIVTPNLTRWLSTRVFFVIALVPLAAFVLTLLQTPTILDGHEALESYAWIPSLGVELSFRVDALAWLLSLVVTGVGALVLLYCAHYFSTDEPGLGRFAGLMLAFAGTMYGLVITDDIVVLFMFWEITSVLSYLLIGHYTGRKESRGAALQALLVTTFGGLIMLVGVVMMVVANGTTSIAAMVAQPQEGPAVATAVILILIGALSKSAIVPFHFWLPAAMAAPTPVSAYLHAAAMVKAGIYLVGRFAPGYADSPGWMPTLIVLGLAAMLVGAWRSLRQYDLKLVLAYGTVSQLGFLIVIAGFGTHDAALAAVALLLAHALYKATLFLVVGIIDHRTGTRDWRKLSDLGRRAPVLMSVSAVACLSMAGVPLLFGFVAKEAVFTSFIDAGLAGSDWGWVALVGTAVGSALTVAYTARFFWGAFARRENCAPTPLTHSSRGLMVSPVILTVATIVFGVAPGLIDAPLGVYAASFAGPGSAHLALWHGLQPALAVSAGVLIVGLALFAVRTAVARLQDLVPDWIEASRGYWSVLSVVDRFAARTTIFAQRGGLSQYLATILVVFVAGVVFTLSMNRTWPDSIRLFDYPAQPVIGLIMIVAAILAALVEQRMTAVLLVGITGYGLVALFALHGAPDLAITQGLVEMATIVIFVLVLRRLPVKIAQHNKPVQKKRRMLIGALVGLTMGIVGVVALAARQAQTIAVDLPELAVTEGHGRNIVNVMLVDIRAWDTMGEISVLVVVATGVASLLFVSGRMGAMPRIAGARAMRRSARRRQVVHDPLAPAHGETETRHTWIFAGRTLSLRHRSILLEVVVRLLFHPAIIVSIYLLFVGHNQPGGGFAGGLLAGLALIARYLAGGRFELAEAVTVDAGKILGAGILLAVGTAVGSLFFGADALTSAYLEADVAVLGHLSIGTSTIFDIGVYLVVVGLILDILRSLGGEVDRQLDDAEVSVGSRGGSA</sequence>
<dbReference type="PRINTS" id="PR01434">
    <property type="entry name" value="NADHDHGNASE5"/>
</dbReference>
<feature type="transmembrane region" description="Helical" evidence="10">
    <location>
        <begin position="642"/>
        <end position="661"/>
    </location>
</feature>
<dbReference type="Pfam" id="PF00662">
    <property type="entry name" value="Proton_antipo_N"/>
    <property type="match status" value="1"/>
</dbReference>
<evidence type="ECO:0000256" key="7">
    <source>
        <dbReference type="ARBA" id="ARBA00023065"/>
    </source>
</evidence>
<feature type="transmembrane region" description="Helical" evidence="10">
    <location>
        <begin position="238"/>
        <end position="254"/>
    </location>
</feature>
<feature type="transmembrane region" description="Helical" evidence="10">
    <location>
        <begin position="490"/>
        <end position="515"/>
    </location>
</feature>
<dbReference type="InterPro" id="IPR046806">
    <property type="entry name" value="MrpA_C/MbhE"/>
</dbReference>
<evidence type="ECO:0000256" key="9">
    <source>
        <dbReference type="RuleBase" id="RU000320"/>
    </source>
</evidence>
<dbReference type="PANTHER" id="PTHR43373">
    <property type="entry name" value="NA(+)/H(+) ANTIPORTER SUBUNIT"/>
    <property type="match status" value="1"/>
</dbReference>
<evidence type="ECO:0000256" key="8">
    <source>
        <dbReference type="ARBA" id="ARBA00023136"/>
    </source>
</evidence>
<evidence type="ECO:0000256" key="3">
    <source>
        <dbReference type="ARBA" id="ARBA00022449"/>
    </source>
</evidence>
<feature type="transmembrane region" description="Helical" evidence="10">
    <location>
        <begin position="78"/>
        <end position="98"/>
    </location>
</feature>
<dbReference type="InterPro" id="IPR001750">
    <property type="entry name" value="ND/Mrp_TM"/>
</dbReference>
<accession>A0A2A9DZJ5</accession>
<feature type="transmembrane region" description="Helical" evidence="10">
    <location>
        <begin position="158"/>
        <end position="182"/>
    </location>
</feature>
<evidence type="ECO:0000256" key="2">
    <source>
        <dbReference type="ARBA" id="ARBA00022448"/>
    </source>
</evidence>
<keyword evidence="7" id="KW-0406">Ion transport</keyword>
<dbReference type="AlphaFoldDB" id="A0A2A9DZJ5"/>
<gene>
    <name evidence="16" type="ORF">ATJ78_3008</name>
</gene>